<evidence type="ECO:0000256" key="4">
    <source>
        <dbReference type="ARBA" id="ARBA00022833"/>
    </source>
</evidence>
<proteinExistence type="inferred from homology"/>
<accession>A0ABP9VUU4</accession>
<dbReference type="SUPFAM" id="SSF50129">
    <property type="entry name" value="GroES-like"/>
    <property type="match status" value="1"/>
</dbReference>
<evidence type="ECO:0000256" key="1">
    <source>
        <dbReference type="ARBA" id="ARBA00001947"/>
    </source>
</evidence>
<comment type="caution">
    <text evidence="8">The sequence shown here is derived from an EMBL/GenBank/DDBJ whole genome shotgun (WGS) entry which is preliminary data.</text>
</comment>
<dbReference type="InterPro" id="IPR013149">
    <property type="entry name" value="ADH-like_C"/>
</dbReference>
<dbReference type="Proteomes" id="UP001416858">
    <property type="component" value="Unassembled WGS sequence"/>
</dbReference>
<gene>
    <name evidence="8" type="primary">gutB</name>
    <name evidence="8" type="ORF">Rcae01_03927</name>
</gene>
<protein>
    <submittedName>
        <fullName evidence="8">Sorbitol dehydrogenase</fullName>
    </submittedName>
</protein>
<dbReference type="Gene3D" id="3.90.180.10">
    <property type="entry name" value="Medium-chain alcohol dehydrogenases, catalytic domain"/>
    <property type="match status" value="1"/>
</dbReference>
<keyword evidence="4 6" id="KW-0862">Zinc</keyword>
<name>A0ABP9VUU4_9BACT</name>
<dbReference type="EMBL" id="BAABRO010000009">
    <property type="protein sequence ID" value="GAA5508461.1"/>
    <property type="molecule type" value="Genomic_DNA"/>
</dbReference>
<sequence>MKALLLTEYKEMQVTDVDAPEVGADDVLVQVEACGICGSDIHGYDGSTGRRIPPLVMGHEAAGIVIATGENITDLPEGTRVTFDSMVSCGKCHFCRQGDGNLCDHRMVLGVSCGEYRRHGAFAEQISVPRRIVYTLPETLPFEHAALVEAVSVAVHAANVTQITLGDTAVVVGAGMIGLLTIQAVRAAGATQVIAVDLNDKRLAVAKELGADVVLRGDQVDVPAEVRKLTEGRGADVALEVVGATPTINTAIESVRKGGSVTLVGNVSPKIELPLQSVVTREITLRGTCGCNGEYPQCIDLMNRGIIKVEPLITAKISLDDAPQWFERLYAGDPDQMKVVVQPQKIVQPQKS</sequence>
<dbReference type="Pfam" id="PF08240">
    <property type="entry name" value="ADH_N"/>
    <property type="match status" value="1"/>
</dbReference>
<evidence type="ECO:0000256" key="6">
    <source>
        <dbReference type="RuleBase" id="RU361277"/>
    </source>
</evidence>
<evidence type="ECO:0000256" key="2">
    <source>
        <dbReference type="ARBA" id="ARBA00008072"/>
    </source>
</evidence>
<dbReference type="PANTHER" id="PTHR43161:SF26">
    <property type="entry name" value="GALACTITOL 1-PHOSPHATE 5-DEHYDROGENASE"/>
    <property type="match status" value="1"/>
</dbReference>
<keyword evidence="5" id="KW-0560">Oxidoreductase</keyword>
<feature type="domain" description="Enoyl reductase (ER)" evidence="7">
    <location>
        <begin position="7"/>
        <end position="341"/>
    </location>
</feature>
<dbReference type="InterPro" id="IPR020843">
    <property type="entry name" value="ER"/>
</dbReference>
<comment type="similarity">
    <text evidence="2 6">Belongs to the zinc-containing alcohol dehydrogenase family.</text>
</comment>
<dbReference type="InterPro" id="IPR036291">
    <property type="entry name" value="NAD(P)-bd_dom_sf"/>
</dbReference>
<dbReference type="InterPro" id="IPR011032">
    <property type="entry name" value="GroES-like_sf"/>
</dbReference>
<reference evidence="8 9" key="1">
    <citation type="submission" date="2024-02" db="EMBL/GenBank/DDBJ databases">
        <title>Rhodopirellula caenicola NBRC 110016.</title>
        <authorList>
            <person name="Ichikawa N."/>
            <person name="Katano-Makiyama Y."/>
            <person name="Hidaka K."/>
        </authorList>
    </citation>
    <scope>NUCLEOTIDE SEQUENCE [LARGE SCALE GENOMIC DNA]</scope>
    <source>
        <strain evidence="8 9">NBRC 110016</strain>
    </source>
</reference>
<evidence type="ECO:0000256" key="3">
    <source>
        <dbReference type="ARBA" id="ARBA00022723"/>
    </source>
</evidence>
<dbReference type="SUPFAM" id="SSF51735">
    <property type="entry name" value="NAD(P)-binding Rossmann-fold domains"/>
    <property type="match status" value="1"/>
</dbReference>
<evidence type="ECO:0000256" key="5">
    <source>
        <dbReference type="ARBA" id="ARBA00023002"/>
    </source>
</evidence>
<dbReference type="InterPro" id="IPR013154">
    <property type="entry name" value="ADH-like_N"/>
</dbReference>
<evidence type="ECO:0000313" key="9">
    <source>
        <dbReference type="Proteomes" id="UP001416858"/>
    </source>
</evidence>
<dbReference type="InterPro" id="IPR002328">
    <property type="entry name" value="ADH_Zn_CS"/>
</dbReference>
<dbReference type="PROSITE" id="PS00059">
    <property type="entry name" value="ADH_ZINC"/>
    <property type="match status" value="1"/>
</dbReference>
<dbReference type="SMART" id="SM00829">
    <property type="entry name" value="PKS_ER"/>
    <property type="match status" value="1"/>
</dbReference>
<evidence type="ECO:0000259" key="7">
    <source>
        <dbReference type="SMART" id="SM00829"/>
    </source>
</evidence>
<comment type="cofactor">
    <cofactor evidence="1 6">
        <name>Zn(2+)</name>
        <dbReference type="ChEBI" id="CHEBI:29105"/>
    </cofactor>
</comment>
<dbReference type="PANTHER" id="PTHR43161">
    <property type="entry name" value="SORBITOL DEHYDROGENASE"/>
    <property type="match status" value="1"/>
</dbReference>
<dbReference type="RefSeq" id="WP_345685236.1">
    <property type="nucleotide sequence ID" value="NZ_BAABRO010000009.1"/>
</dbReference>
<keyword evidence="3 6" id="KW-0479">Metal-binding</keyword>
<dbReference type="Gene3D" id="3.40.50.720">
    <property type="entry name" value="NAD(P)-binding Rossmann-like Domain"/>
    <property type="match status" value="1"/>
</dbReference>
<keyword evidence="9" id="KW-1185">Reference proteome</keyword>
<dbReference type="Pfam" id="PF00107">
    <property type="entry name" value="ADH_zinc_N"/>
    <property type="match status" value="1"/>
</dbReference>
<evidence type="ECO:0000313" key="8">
    <source>
        <dbReference type="EMBL" id="GAA5508461.1"/>
    </source>
</evidence>
<organism evidence="8 9">
    <name type="scientific">Novipirellula caenicola</name>
    <dbReference type="NCBI Taxonomy" id="1536901"/>
    <lineage>
        <taxon>Bacteria</taxon>
        <taxon>Pseudomonadati</taxon>
        <taxon>Planctomycetota</taxon>
        <taxon>Planctomycetia</taxon>
        <taxon>Pirellulales</taxon>
        <taxon>Pirellulaceae</taxon>
        <taxon>Novipirellula</taxon>
    </lineage>
</organism>
<dbReference type="CDD" id="cd08236">
    <property type="entry name" value="sugar_DH"/>
    <property type="match status" value="1"/>
</dbReference>